<dbReference type="Pfam" id="PF08541">
    <property type="entry name" value="ACP_syn_III_C"/>
    <property type="match status" value="1"/>
</dbReference>
<dbReference type="EMBL" id="BNBO01000002">
    <property type="protein sequence ID" value="GHH60144.1"/>
    <property type="molecule type" value="Genomic_DNA"/>
</dbReference>
<gene>
    <name evidence="6" type="primary">fabH2</name>
    <name evidence="6" type="ORF">GCM10018781_04250</name>
</gene>
<keyword evidence="1" id="KW-0963">Cytoplasm</keyword>
<reference evidence="6" key="1">
    <citation type="journal article" date="2014" name="Int. J. Syst. Evol. Microbiol.">
        <title>Complete genome sequence of Corynebacterium casei LMG S-19264T (=DSM 44701T), isolated from a smear-ripened cheese.</title>
        <authorList>
            <consortium name="US DOE Joint Genome Institute (JGI-PGF)"/>
            <person name="Walter F."/>
            <person name="Albersmeier A."/>
            <person name="Kalinowski J."/>
            <person name="Ruckert C."/>
        </authorList>
    </citation>
    <scope>NUCLEOTIDE SEQUENCE</scope>
    <source>
        <strain evidence="6">JCM 4646</strain>
    </source>
</reference>
<dbReference type="CDD" id="cd00827">
    <property type="entry name" value="init_cond_enzymes"/>
    <property type="match status" value="1"/>
</dbReference>
<dbReference type="PANTHER" id="PTHR34069">
    <property type="entry name" value="3-OXOACYL-[ACYL-CARRIER-PROTEIN] SYNTHASE 3"/>
    <property type="match status" value="1"/>
</dbReference>
<dbReference type="SUPFAM" id="SSF53901">
    <property type="entry name" value="Thiolase-like"/>
    <property type="match status" value="1"/>
</dbReference>
<evidence type="ECO:0000259" key="5">
    <source>
        <dbReference type="Pfam" id="PF08545"/>
    </source>
</evidence>
<dbReference type="AlphaFoldDB" id="A0A919FBW9"/>
<evidence type="ECO:0000313" key="6">
    <source>
        <dbReference type="EMBL" id="GHH60144.1"/>
    </source>
</evidence>
<dbReference type="Pfam" id="PF08545">
    <property type="entry name" value="ACP_syn_III"/>
    <property type="match status" value="1"/>
</dbReference>
<dbReference type="InterPro" id="IPR016039">
    <property type="entry name" value="Thiolase-like"/>
</dbReference>
<sequence>MRWDNLYLAGLGAYLPEAVETAEQAIEAGRYTLDEHLANGIRGVHVARLEDESPVQMASAAARQAFERSGHTTEEIGLVVHGHNSHQGQEFWTPASYVQNNSVGGNGATAEIRQGSNSGLAAFELAASWVAARTDTAALVSAGDSFHLPYFDRWNTDDQQVFGDGAGALILSSRTGFAKVVASASFSDSTLEPIYRGGAWTTGPFAEGKTVSLRARKRAYLQTGENLYEETVERMTKSLFAVVGQVFDDAGTDISKIKYLIHANTGQTIVDWGFYHPLGVDVSQTVYDWGRDYGHMGAADHLVNLNHLVETRPLSPGDKVLTIGVGTGFMWTAFIIEILETPSWNTAS</sequence>
<dbReference type="GO" id="GO:0016747">
    <property type="term" value="F:acyltransferase activity, transferring groups other than amino-acyl groups"/>
    <property type="evidence" value="ECO:0007669"/>
    <property type="project" value="UniProtKB-ARBA"/>
</dbReference>
<comment type="caution">
    <text evidence="6">The sequence shown here is derived from an EMBL/GenBank/DDBJ whole genome shotgun (WGS) entry which is preliminary data.</text>
</comment>
<dbReference type="InterPro" id="IPR013751">
    <property type="entry name" value="ACP_syn_III_N"/>
</dbReference>
<feature type="domain" description="Beta-ketoacyl-[acyl-carrier-protein] synthase III C-terminal" evidence="4">
    <location>
        <begin position="248"/>
        <end position="338"/>
    </location>
</feature>
<keyword evidence="7" id="KW-1185">Reference proteome</keyword>
<dbReference type="GO" id="GO:0044550">
    <property type="term" value="P:secondary metabolite biosynthetic process"/>
    <property type="evidence" value="ECO:0007669"/>
    <property type="project" value="TreeGrafter"/>
</dbReference>
<feature type="domain" description="Beta-ketoacyl-[acyl-carrier-protein] synthase III N-terminal" evidence="5">
    <location>
        <begin position="112"/>
        <end position="187"/>
    </location>
</feature>
<name>A0A919FBW9_9ACTN</name>
<evidence type="ECO:0000256" key="1">
    <source>
        <dbReference type="ARBA" id="ARBA00022490"/>
    </source>
</evidence>
<accession>A0A919FBW9</accession>
<dbReference type="Gene3D" id="3.40.47.10">
    <property type="match status" value="2"/>
</dbReference>
<evidence type="ECO:0000256" key="3">
    <source>
        <dbReference type="ARBA" id="ARBA00023315"/>
    </source>
</evidence>
<evidence type="ECO:0000259" key="4">
    <source>
        <dbReference type="Pfam" id="PF08541"/>
    </source>
</evidence>
<evidence type="ECO:0000313" key="7">
    <source>
        <dbReference type="Proteomes" id="UP000617734"/>
    </source>
</evidence>
<keyword evidence="3" id="KW-0012">Acyltransferase</keyword>
<dbReference type="GeneID" id="95350959"/>
<dbReference type="RefSeq" id="WP_190209029.1">
    <property type="nucleotide sequence ID" value="NZ_BNBO01000002.1"/>
</dbReference>
<keyword evidence="2" id="KW-0808">Transferase</keyword>
<reference evidence="6" key="2">
    <citation type="submission" date="2020-09" db="EMBL/GenBank/DDBJ databases">
        <authorList>
            <person name="Sun Q."/>
            <person name="Ohkuma M."/>
        </authorList>
    </citation>
    <scope>NUCLEOTIDE SEQUENCE</scope>
    <source>
        <strain evidence="6">JCM 4646</strain>
    </source>
</reference>
<organism evidence="6 7">
    <name type="scientific">Kitasatospora indigofera</name>
    <dbReference type="NCBI Taxonomy" id="67307"/>
    <lineage>
        <taxon>Bacteria</taxon>
        <taxon>Bacillati</taxon>
        <taxon>Actinomycetota</taxon>
        <taxon>Actinomycetes</taxon>
        <taxon>Kitasatosporales</taxon>
        <taxon>Streptomycetaceae</taxon>
        <taxon>Kitasatospora</taxon>
    </lineage>
</organism>
<dbReference type="Proteomes" id="UP000617734">
    <property type="component" value="Unassembled WGS sequence"/>
</dbReference>
<dbReference type="PANTHER" id="PTHR34069:SF2">
    <property type="entry name" value="BETA-KETOACYL-[ACYL-CARRIER-PROTEIN] SYNTHASE III"/>
    <property type="match status" value="1"/>
</dbReference>
<protein>
    <submittedName>
        <fullName evidence="6">3-oxoacyl-[acyl-carrier-protein] synthase 3</fullName>
    </submittedName>
</protein>
<evidence type="ECO:0000256" key="2">
    <source>
        <dbReference type="ARBA" id="ARBA00022679"/>
    </source>
</evidence>
<proteinExistence type="predicted"/>
<dbReference type="InterPro" id="IPR013747">
    <property type="entry name" value="ACP_syn_III_C"/>
</dbReference>